<dbReference type="Pfam" id="PF13439">
    <property type="entry name" value="Glyco_transf_4"/>
    <property type="match status" value="1"/>
</dbReference>
<feature type="domain" description="Glycosyl transferase family 1" evidence="1">
    <location>
        <begin position="214"/>
        <end position="373"/>
    </location>
</feature>
<organism evidence="3 4">
    <name type="scientific">Ectothiorhodospira mobilis</name>
    <dbReference type="NCBI Taxonomy" id="195064"/>
    <lineage>
        <taxon>Bacteria</taxon>
        <taxon>Pseudomonadati</taxon>
        <taxon>Pseudomonadota</taxon>
        <taxon>Gammaproteobacteria</taxon>
        <taxon>Chromatiales</taxon>
        <taxon>Ectothiorhodospiraceae</taxon>
        <taxon>Ectothiorhodospira</taxon>
    </lineage>
</organism>
<evidence type="ECO:0000313" key="3">
    <source>
        <dbReference type="EMBL" id="SFM23520.1"/>
    </source>
</evidence>
<dbReference type="GO" id="GO:0016757">
    <property type="term" value="F:glycosyltransferase activity"/>
    <property type="evidence" value="ECO:0007669"/>
    <property type="project" value="InterPro"/>
</dbReference>
<dbReference type="RefSeq" id="WP_090483187.1">
    <property type="nucleotide sequence ID" value="NZ_FOUO01000001.1"/>
</dbReference>
<evidence type="ECO:0000259" key="1">
    <source>
        <dbReference type="Pfam" id="PF00534"/>
    </source>
</evidence>
<keyword evidence="3" id="KW-0808">Transferase</keyword>
<proteinExistence type="predicted"/>
<dbReference type="InterPro" id="IPR050194">
    <property type="entry name" value="Glycosyltransferase_grp1"/>
</dbReference>
<dbReference type="OrthoDB" id="9775208at2"/>
<gene>
    <name evidence="3" type="ORF">SAMN05421721_10133</name>
</gene>
<feature type="domain" description="Glycosyltransferase subfamily 4-like N-terminal" evidence="2">
    <location>
        <begin position="15"/>
        <end position="200"/>
    </location>
</feature>
<evidence type="ECO:0000313" key="4">
    <source>
        <dbReference type="Proteomes" id="UP000199556"/>
    </source>
</evidence>
<dbReference type="STRING" id="195064.SAMN05421721_10133"/>
<accession>A0A1I4P7F4</accession>
<dbReference type="PANTHER" id="PTHR45947">
    <property type="entry name" value="SULFOQUINOVOSYL TRANSFERASE SQD2"/>
    <property type="match status" value="1"/>
</dbReference>
<sequence length="412" mass="44460">MQIAILAHLFPVQSETFVRAHALGMAARGHRVHVVARAPGGDGIPEVKGERMRVSYAGLPSFRGSGLLNPTRMILRYGPWVLPFSRRAPWPPRRMLEAVRYHAAALEDGPDVVHVHFGDLGARMARLGRDRGIAFPDVVTWHGYEATALPSLRGPEMFRALFQSDCLHTVGSAFMRQRLLELGARPEAIRVIPMGVDLQRFSGPREGASGAAPLRILSVGRLVEVKGHCDLLEAIGRLAAAGRRVELGLVGDGPLRETLEAQAAALGITDRVTFVGGLDQDRVIEEMRSADVFALTGVVEASGRAEGQGLVYAEAQAMGLPVIASDVGGVRDSLVDGETGFLCPPRDVGAIATRIAYFDDHREEIPRFGDRGRAFVASRFSREGMLGAFQGLYDQVIAARRAGHPLVPGNPP</sequence>
<dbReference type="AlphaFoldDB" id="A0A1I4P7F4"/>
<dbReference type="InterPro" id="IPR001296">
    <property type="entry name" value="Glyco_trans_1"/>
</dbReference>
<dbReference type="Gene3D" id="3.40.50.2000">
    <property type="entry name" value="Glycogen Phosphorylase B"/>
    <property type="match status" value="2"/>
</dbReference>
<name>A0A1I4P7F4_ECTMO</name>
<protein>
    <submittedName>
        <fullName evidence="3">Glycosyltransferase involved in cell wall bisynthesis</fullName>
    </submittedName>
</protein>
<dbReference type="PANTHER" id="PTHR45947:SF3">
    <property type="entry name" value="SULFOQUINOVOSYL TRANSFERASE SQD2"/>
    <property type="match status" value="1"/>
</dbReference>
<reference evidence="3 4" key="1">
    <citation type="submission" date="2016-10" db="EMBL/GenBank/DDBJ databases">
        <authorList>
            <person name="de Groot N.N."/>
        </authorList>
    </citation>
    <scope>NUCLEOTIDE SEQUENCE [LARGE SCALE GENOMIC DNA]</scope>
    <source>
        <strain evidence="3 4">DSM 4180</strain>
    </source>
</reference>
<dbReference type="SUPFAM" id="SSF53756">
    <property type="entry name" value="UDP-Glycosyltransferase/glycogen phosphorylase"/>
    <property type="match status" value="1"/>
</dbReference>
<dbReference type="Pfam" id="PF00534">
    <property type="entry name" value="Glycos_transf_1"/>
    <property type="match status" value="1"/>
</dbReference>
<dbReference type="Proteomes" id="UP000199556">
    <property type="component" value="Unassembled WGS sequence"/>
</dbReference>
<keyword evidence="4" id="KW-1185">Reference proteome</keyword>
<evidence type="ECO:0000259" key="2">
    <source>
        <dbReference type="Pfam" id="PF13439"/>
    </source>
</evidence>
<dbReference type="EMBL" id="FOUO01000001">
    <property type="protein sequence ID" value="SFM23520.1"/>
    <property type="molecule type" value="Genomic_DNA"/>
</dbReference>
<dbReference type="InterPro" id="IPR028098">
    <property type="entry name" value="Glyco_trans_4-like_N"/>
</dbReference>